<evidence type="ECO:0000313" key="8">
    <source>
        <dbReference type="EMBL" id="KAA2284236.1"/>
    </source>
</evidence>
<dbReference type="RefSeq" id="WP_149861098.1">
    <property type="nucleotide sequence ID" value="NZ_VUOD01000008.1"/>
</dbReference>
<keyword evidence="9" id="KW-1185">Reference proteome</keyword>
<gene>
    <name evidence="8" type="ORF">F0415_10085</name>
</gene>
<evidence type="ECO:0000256" key="5">
    <source>
        <dbReference type="ARBA" id="ARBA00023049"/>
    </source>
</evidence>
<protein>
    <submittedName>
        <fullName evidence="8">JAB domain-containing protein</fullName>
    </submittedName>
</protein>
<sequence length="224" mass="23992">MQIREWPPSERPRERLLAAGAGVLTDAELLALFLGSGLSGMNAVDLARRLLDQAGGLRGLLDRPPARLAELSGLGPARAALLAAALELGNRHLAQGLARGEALTDPGRAGQYLARRLRALPYEVFACLFLDTRHRVVAFEELFRGTLDGAEVHPREVVQRCLAHHAAAVILGHNHPSGSPEPSAADRAVTARLRQALGLVDVRVLDHFIIGDGEPCSMARLGLL</sequence>
<dbReference type="PROSITE" id="PS01302">
    <property type="entry name" value="UPF0758"/>
    <property type="match status" value="1"/>
</dbReference>
<dbReference type="InterPro" id="IPR001405">
    <property type="entry name" value="UPF0758"/>
</dbReference>
<dbReference type="GO" id="GO:0008237">
    <property type="term" value="F:metallopeptidase activity"/>
    <property type="evidence" value="ECO:0007669"/>
    <property type="project" value="UniProtKB-KW"/>
</dbReference>
<keyword evidence="2" id="KW-0479">Metal-binding</keyword>
<evidence type="ECO:0000259" key="7">
    <source>
        <dbReference type="PROSITE" id="PS50249"/>
    </source>
</evidence>
<dbReference type="Proteomes" id="UP000322165">
    <property type="component" value="Unassembled WGS sequence"/>
</dbReference>
<reference evidence="8 9" key="2">
    <citation type="submission" date="2019-09" db="EMBL/GenBank/DDBJ databases">
        <authorList>
            <person name="Mazur A."/>
        </authorList>
    </citation>
    <scope>NUCLEOTIDE SEQUENCE [LARGE SCALE GENOMIC DNA]</scope>
    <source>
        <strain evidence="8 9">3729k</strain>
    </source>
</reference>
<dbReference type="InterPro" id="IPR046778">
    <property type="entry name" value="UPF0758_N"/>
</dbReference>
<reference evidence="8 9" key="1">
    <citation type="submission" date="2019-09" db="EMBL/GenBank/DDBJ databases">
        <title>Arenimonas chukotkensis sp. nov., a bacterium isolated from Chukotka hot spring, Arctic region, Russia.</title>
        <authorList>
            <person name="Zayulina K.S."/>
            <person name="Prokofeva M.I."/>
            <person name="Elcheninov A.G."/>
            <person name="Novikov A."/>
            <person name="Kochetkova T.V."/>
            <person name="Kublanov I.V."/>
        </authorList>
    </citation>
    <scope>NUCLEOTIDE SEQUENCE [LARGE SCALE GENOMIC DNA]</scope>
    <source>
        <strain evidence="8 9">3729k</strain>
    </source>
</reference>
<evidence type="ECO:0000256" key="4">
    <source>
        <dbReference type="ARBA" id="ARBA00022833"/>
    </source>
</evidence>
<dbReference type="PANTHER" id="PTHR30471">
    <property type="entry name" value="DNA REPAIR PROTEIN RADC"/>
    <property type="match status" value="1"/>
</dbReference>
<dbReference type="InterPro" id="IPR037518">
    <property type="entry name" value="MPN"/>
</dbReference>
<dbReference type="Pfam" id="PF20582">
    <property type="entry name" value="UPF0758_N"/>
    <property type="match status" value="1"/>
</dbReference>
<evidence type="ECO:0000256" key="6">
    <source>
        <dbReference type="RuleBase" id="RU003797"/>
    </source>
</evidence>
<comment type="similarity">
    <text evidence="6">Belongs to the UPF0758 family.</text>
</comment>
<keyword evidence="4" id="KW-0862">Zinc</keyword>
<feature type="domain" description="MPN" evidence="7">
    <location>
        <begin position="102"/>
        <end position="224"/>
    </location>
</feature>
<dbReference type="PROSITE" id="PS50249">
    <property type="entry name" value="MPN"/>
    <property type="match status" value="1"/>
</dbReference>
<dbReference type="PANTHER" id="PTHR30471:SF3">
    <property type="entry name" value="UPF0758 PROTEIN YEES-RELATED"/>
    <property type="match status" value="1"/>
</dbReference>
<evidence type="ECO:0000313" key="9">
    <source>
        <dbReference type="Proteomes" id="UP000322165"/>
    </source>
</evidence>
<dbReference type="EMBL" id="VUOD01000008">
    <property type="protein sequence ID" value="KAA2284236.1"/>
    <property type="molecule type" value="Genomic_DNA"/>
</dbReference>
<dbReference type="CDD" id="cd08071">
    <property type="entry name" value="MPN_DUF2466"/>
    <property type="match status" value="1"/>
</dbReference>
<evidence type="ECO:0000256" key="2">
    <source>
        <dbReference type="ARBA" id="ARBA00022723"/>
    </source>
</evidence>
<keyword evidence="1" id="KW-0645">Protease</keyword>
<dbReference type="NCBIfam" id="TIGR00608">
    <property type="entry name" value="radc"/>
    <property type="match status" value="1"/>
</dbReference>
<keyword evidence="3" id="KW-0378">Hydrolase</keyword>
<proteinExistence type="inferred from homology"/>
<dbReference type="InterPro" id="IPR010994">
    <property type="entry name" value="RuvA_2-like"/>
</dbReference>
<evidence type="ECO:0000256" key="1">
    <source>
        <dbReference type="ARBA" id="ARBA00022670"/>
    </source>
</evidence>
<organism evidence="8 9">
    <name type="scientific">Arenimonas fontis</name>
    <dbReference type="NCBI Taxonomy" id="2608255"/>
    <lineage>
        <taxon>Bacteria</taxon>
        <taxon>Pseudomonadati</taxon>
        <taxon>Pseudomonadota</taxon>
        <taxon>Gammaproteobacteria</taxon>
        <taxon>Lysobacterales</taxon>
        <taxon>Lysobacteraceae</taxon>
        <taxon>Arenimonas</taxon>
    </lineage>
</organism>
<dbReference type="NCBIfam" id="NF000642">
    <property type="entry name" value="PRK00024.1"/>
    <property type="match status" value="1"/>
</dbReference>
<evidence type="ECO:0000256" key="3">
    <source>
        <dbReference type="ARBA" id="ARBA00022801"/>
    </source>
</evidence>
<name>A0A5B2Z7S2_9GAMM</name>
<accession>A0A5B2Z7S2</accession>
<dbReference type="Gene3D" id="3.40.140.10">
    <property type="entry name" value="Cytidine Deaminase, domain 2"/>
    <property type="match status" value="1"/>
</dbReference>
<dbReference type="GO" id="GO:0006508">
    <property type="term" value="P:proteolysis"/>
    <property type="evidence" value="ECO:0007669"/>
    <property type="project" value="UniProtKB-KW"/>
</dbReference>
<comment type="caution">
    <text evidence="8">The sequence shown here is derived from an EMBL/GenBank/DDBJ whole genome shotgun (WGS) entry which is preliminary data.</text>
</comment>
<dbReference type="InterPro" id="IPR025657">
    <property type="entry name" value="RadC_JAB"/>
</dbReference>
<dbReference type="GO" id="GO:0046872">
    <property type="term" value="F:metal ion binding"/>
    <property type="evidence" value="ECO:0007669"/>
    <property type="project" value="UniProtKB-KW"/>
</dbReference>
<dbReference type="AlphaFoldDB" id="A0A5B2Z7S2"/>
<dbReference type="SUPFAM" id="SSF102712">
    <property type="entry name" value="JAB1/MPN domain"/>
    <property type="match status" value="1"/>
</dbReference>
<dbReference type="Pfam" id="PF04002">
    <property type="entry name" value="RadC"/>
    <property type="match status" value="1"/>
</dbReference>
<keyword evidence="5" id="KW-0482">Metalloprotease</keyword>
<dbReference type="InterPro" id="IPR020891">
    <property type="entry name" value="UPF0758_CS"/>
</dbReference>
<dbReference type="SUPFAM" id="SSF47781">
    <property type="entry name" value="RuvA domain 2-like"/>
    <property type="match status" value="1"/>
</dbReference>